<dbReference type="EMBL" id="JAGSPD010000003">
    <property type="protein sequence ID" value="MBV7268621.1"/>
    <property type="molecule type" value="Genomic_DNA"/>
</dbReference>
<feature type="chain" id="PRO_5040972863" evidence="1">
    <location>
        <begin position="19"/>
        <end position="150"/>
    </location>
</feature>
<reference evidence="2" key="1">
    <citation type="submission" date="2021-04" db="EMBL/GenBank/DDBJ databases">
        <authorList>
            <person name="Pira H."/>
            <person name="Risdian C."/>
            <person name="Wink J."/>
        </authorList>
    </citation>
    <scope>NUCLEOTIDE SEQUENCE</scope>
    <source>
        <strain evidence="2">WHY3</strain>
    </source>
</reference>
<dbReference type="RefSeq" id="WP_218545165.1">
    <property type="nucleotide sequence ID" value="NZ_JAGSPD010000003.1"/>
</dbReference>
<feature type="signal peptide" evidence="1">
    <location>
        <begin position="1"/>
        <end position="18"/>
    </location>
</feature>
<name>A0A9X1F768_9FLAO</name>
<dbReference type="Proteomes" id="UP001138894">
    <property type="component" value="Unassembled WGS sequence"/>
</dbReference>
<evidence type="ECO:0000313" key="2">
    <source>
        <dbReference type="EMBL" id="MBV7268621.1"/>
    </source>
</evidence>
<organism evidence="2 3">
    <name type="scientific">Winogradskyella luteola</name>
    <dbReference type="NCBI Taxonomy" id="2828330"/>
    <lineage>
        <taxon>Bacteria</taxon>
        <taxon>Pseudomonadati</taxon>
        <taxon>Bacteroidota</taxon>
        <taxon>Flavobacteriia</taxon>
        <taxon>Flavobacteriales</taxon>
        <taxon>Flavobacteriaceae</taxon>
        <taxon>Winogradskyella</taxon>
    </lineage>
</organism>
<keyword evidence="1" id="KW-0732">Signal</keyword>
<evidence type="ECO:0000256" key="1">
    <source>
        <dbReference type="SAM" id="SignalP"/>
    </source>
</evidence>
<accession>A0A9X1F768</accession>
<comment type="caution">
    <text evidence="2">The sequence shown here is derived from an EMBL/GenBank/DDBJ whole genome shotgun (WGS) entry which is preliminary data.</text>
</comment>
<protein>
    <submittedName>
        <fullName evidence="2">Sensor of ECF-type sigma factor</fullName>
    </submittedName>
</protein>
<gene>
    <name evidence="2" type="ORF">KCG49_05345</name>
</gene>
<dbReference type="AlphaFoldDB" id="A0A9X1F768"/>
<sequence length="150" mass="17724">MKKLIPILILFISLSAFAQRDGKMGERIKAQKIAFITEKLSLTSEEAQQFWPIYNTYEDRVQKIRSEDLKPLKIEMRDGEVSDKRADEILEQLMKAESDMHDAKIQLVKDLKKVIPSKKIIKLKAAEDQFNRKLLERLKNMREKREHNRN</sequence>
<proteinExistence type="predicted"/>
<keyword evidence="3" id="KW-1185">Reference proteome</keyword>
<evidence type="ECO:0000313" key="3">
    <source>
        <dbReference type="Proteomes" id="UP001138894"/>
    </source>
</evidence>